<proteinExistence type="predicted"/>
<evidence type="ECO:0000313" key="3">
    <source>
        <dbReference type="Proteomes" id="UP000076078"/>
    </source>
</evidence>
<accession>A0A151ZCZ4</accession>
<dbReference type="OrthoDB" id="10260545at2759"/>
<evidence type="ECO:0000256" key="1">
    <source>
        <dbReference type="SAM" id="MobiDB-lite"/>
    </source>
</evidence>
<reference evidence="2 3" key="1">
    <citation type="submission" date="2015-12" db="EMBL/GenBank/DDBJ databases">
        <title>Dictyostelia acquired genes for synthesis and detection of signals that induce cell-type specialization by lateral gene transfer from prokaryotes.</title>
        <authorList>
            <person name="Gloeckner G."/>
            <person name="Schaap P."/>
        </authorList>
    </citation>
    <scope>NUCLEOTIDE SEQUENCE [LARGE SCALE GENOMIC DNA]</scope>
    <source>
        <strain evidence="2 3">TK</strain>
    </source>
</reference>
<sequence length="612" mass="69243">MMTVLVPVQINMTLFNLLNIQKSQTQHHSNPVLNNDQVAMLFQHFVRTSFNNSCETTTCFEATTTTHVSMECESFERSEQEEHSTTSTSINMDETCEMLVSTTQETETTESHHHSTSATEHVTHFASDCTSLFSVLQRFGTTVCVFVNSLTISTPNQNNTRINFGKGKNDCCFDRDSWSCSSRSSCLSRSLHPLVPNTRLFVQSPIINLLPIIIISSNNAAAAARGGSATATATTTAGSIQHQQQNCEKPQPKPQPKPKQQKQQKYKYYSHYSQLEKCLLQNNIQQHQLLHLHLSILAKQNEVCNVESQSTVKTDSEVSVPCDTNQDTELASWFNEFETMDDFVEVTQDEKTEQLARVPKITFKSLQEFLDSLENDSAQNSHQCQQLSSPCPFTHTFNRPVAQPRAVVKPTWYVYGNSLNTEFFENNIQDATCGDIIVDHFEPLVQDPEFFQLSSGGRRILETPNAGGNSVWSEVLSYEVLHNVFGAQLKKTETEIQYVSGSKITDFSVDIQGKHIGVSVVRIINFFDLDGRTFKRVFTPEYARNLLYKKLFGVIASSEATFDRWEKQILHVWTTSSCVADTIVEEYWKIPSQLRSNTLVYVTHATNSEYLF</sequence>
<dbReference type="InParanoid" id="A0A151ZCZ4"/>
<dbReference type="Proteomes" id="UP000076078">
    <property type="component" value="Unassembled WGS sequence"/>
</dbReference>
<comment type="caution">
    <text evidence="2">The sequence shown here is derived from an EMBL/GenBank/DDBJ whole genome shotgun (WGS) entry which is preliminary data.</text>
</comment>
<feature type="region of interest" description="Disordered" evidence="1">
    <location>
        <begin position="243"/>
        <end position="263"/>
    </location>
</feature>
<organism evidence="2 3">
    <name type="scientific">Tieghemostelium lacteum</name>
    <name type="common">Slime mold</name>
    <name type="synonym">Dictyostelium lacteum</name>
    <dbReference type="NCBI Taxonomy" id="361077"/>
    <lineage>
        <taxon>Eukaryota</taxon>
        <taxon>Amoebozoa</taxon>
        <taxon>Evosea</taxon>
        <taxon>Eumycetozoa</taxon>
        <taxon>Dictyostelia</taxon>
        <taxon>Dictyosteliales</taxon>
        <taxon>Raperosteliaceae</taxon>
        <taxon>Tieghemostelium</taxon>
    </lineage>
</organism>
<dbReference type="AlphaFoldDB" id="A0A151ZCZ4"/>
<name>A0A151ZCZ4_TIELA</name>
<dbReference type="EMBL" id="LODT01000034">
    <property type="protein sequence ID" value="KYQ91801.1"/>
    <property type="molecule type" value="Genomic_DNA"/>
</dbReference>
<evidence type="ECO:0000313" key="2">
    <source>
        <dbReference type="EMBL" id="KYQ91801.1"/>
    </source>
</evidence>
<keyword evidence="3" id="KW-1185">Reference proteome</keyword>
<gene>
    <name evidence="2" type="ORF">DLAC_07597</name>
</gene>
<protein>
    <submittedName>
        <fullName evidence="2">Uncharacterized protein</fullName>
    </submittedName>
</protein>